<comment type="caution">
    <text evidence="8">The sequence shown here is derived from an EMBL/GenBank/DDBJ whole genome shotgun (WGS) entry which is preliminary data.</text>
</comment>
<evidence type="ECO:0000256" key="3">
    <source>
        <dbReference type="ARBA" id="ARBA00022692"/>
    </source>
</evidence>
<gene>
    <name evidence="8" type="ORF">ACH3VR_02860</name>
</gene>
<evidence type="ECO:0000256" key="6">
    <source>
        <dbReference type="SAM" id="Phobius"/>
    </source>
</evidence>
<dbReference type="RefSeq" id="WP_396639235.1">
    <property type="nucleotide sequence ID" value="NZ_JBIQWL010000001.1"/>
</dbReference>
<proteinExistence type="predicted"/>
<evidence type="ECO:0000313" key="9">
    <source>
        <dbReference type="Proteomes" id="UP001610861"/>
    </source>
</evidence>
<keyword evidence="3 6" id="KW-0812">Transmembrane</keyword>
<dbReference type="EMBL" id="JBIQWL010000001">
    <property type="protein sequence ID" value="MFH8249294.1"/>
    <property type="molecule type" value="Genomic_DNA"/>
</dbReference>
<sequence length="299" mass="30671">MIARLRRRRPGSEESADAAAGVLQLAVLLQAGLAPARAWTLAADGGDAVAARVRQRVEDGSDLTSAIAAQGGDWREIAAAWSIAATVGAPLADTLRGVSAAIRDAQEAADDVRIALAEPAGTARLMSWLPLVAVGLGAALGFDTLSTLVLDPLGLGCLAAGSALIVAAHRWTSGLVRRAMPAPGIPGLRAELLAIALSGGVSLDRARTVVSKALGGGCDDVEVERVLELSRRAGVPAVELLRASASLARHRSRVEGRMRAAKLASRLLLPLGVCTLPAFLLLGVAPMLLSVMSTMSLSL</sequence>
<evidence type="ECO:0000256" key="1">
    <source>
        <dbReference type="ARBA" id="ARBA00004651"/>
    </source>
</evidence>
<protein>
    <submittedName>
        <fullName evidence="8">Type II secretion system F family protein</fullName>
    </submittedName>
</protein>
<evidence type="ECO:0000256" key="5">
    <source>
        <dbReference type="ARBA" id="ARBA00023136"/>
    </source>
</evidence>
<comment type="subcellular location">
    <subcellularLocation>
        <location evidence="1">Cell membrane</location>
        <topology evidence="1">Multi-pass membrane protein</topology>
    </subcellularLocation>
</comment>
<name>A0ABW7Q375_9MICO</name>
<keyword evidence="5 6" id="KW-0472">Membrane</keyword>
<keyword evidence="9" id="KW-1185">Reference proteome</keyword>
<dbReference type="PANTHER" id="PTHR35007">
    <property type="entry name" value="INTEGRAL MEMBRANE PROTEIN-RELATED"/>
    <property type="match status" value="1"/>
</dbReference>
<feature type="domain" description="Type II secretion system protein GspF" evidence="7">
    <location>
        <begin position="24"/>
        <end position="134"/>
    </location>
</feature>
<feature type="transmembrane region" description="Helical" evidence="6">
    <location>
        <begin position="148"/>
        <end position="168"/>
    </location>
</feature>
<keyword evidence="2" id="KW-1003">Cell membrane</keyword>
<keyword evidence="4 6" id="KW-1133">Transmembrane helix</keyword>
<evidence type="ECO:0000256" key="2">
    <source>
        <dbReference type="ARBA" id="ARBA00022475"/>
    </source>
</evidence>
<feature type="transmembrane region" description="Helical" evidence="6">
    <location>
        <begin position="267"/>
        <end position="289"/>
    </location>
</feature>
<dbReference type="Pfam" id="PF00482">
    <property type="entry name" value="T2SSF"/>
    <property type="match status" value="1"/>
</dbReference>
<feature type="transmembrane region" description="Helical" evidence="6">
    <location>
        <begin position="125"/>
        <end position="142"/>
    </location>
</feature>
<dbReference type="Proteomes" id="UP001610861">
    <property type="component" value="Unassembled WGS sequence"/>
</dbReference>
<dbReference type="PANTHER" id="PTHR35007:SF4">
    <property type="entry name" value="CONSERVED TRANSMEMBRANE PROTEIN-RELATED"/>
    <property type="match status" value="1"/>
</dbReference>
<evidence type="ECO:0000256" key="4">
    <source>
        <dbReference type="ARBA" id="ARBA00022989"/>
    </source>
</evidence>
<reference evidence="8 9" key="1">
    <citation type="submission" date="2024-09" db="EMBL/GenBank/DDBJ databases">
        <authorList>
            <person name="Pan X."/>
        </authorList>
    </citation>
    <scope>NUCLEOTIDE SEQUENCE [LARGE SCALE GENOMIC DNA]</scope>
    <source>
        <strain evidence="8 9">B2969</strain>
    </source>
</reference>
<evidence type="ECO:0000313" key="8">
    <source>
        <dbReference type="EMBL" id="MFH8249294.1"/>
    </source>
</evidence>
<organism evidence="8 9">
    <name type="scientific">Microbacterium alkaliflavum</name>
    <dbReference type="NCBI Taxonomy" id="3248839"/>
    <lineage>
        <taxon>Bacteria</taxon>
        <taxon>Bacillati</taxon>
        <taxon>Actinomycetota</taxon>
        <taxon>Actinomycetes</taxon>
        <taxon>Micrococcales</taxon>
        <taxon>Microbacteriaceae</taxon>
        <taxon>Microbacterium</taxon>
    </lineage>
</organism>
<evidence type="ECO:0000259" key="7">
    <source>
        <dbReference type="Pfam" id="PF00482"/>
    </source>
</evidence>
<accession>A0ABW7Q375</accession>
<dbReference type="InterPro" id="IPR018076">
    <property type="entry name" value="T2SS_GspF_dom"/>
</dbReference>